<accession>A0A699KMR9</accession>
<evidence type="ECO:0000313" key="2">
    <source>
        <dbReference type="EMBL" id="GFA98507.1"/>
    </source>
</evidence>
<gene>
    <name evidence="2" type="ORF">Tci_670479</name>
</gene>
<keyword evidence="1" id="KW-0472">Membrane</keyword>
<comment type="caution">
    <text evidence="2">The sequence shown here is derived from an EMBL/GenBank/DDBJ whole genome shotgun (WGS) entry which is preliminary data.</text>
</comment>
<name>A0A699KMR9_TANCI</name>
<evidence type="ECO:0000256" key="1">
    <source>
        <dbReference type="SAM" id="Phobius"/>
    </source>
</evidence>
<feature type="transmembrane region" description="Helical" evidence="1">
    <location>
        <begin position="12"/>
        <end position="35"/>
    </location>
</feature>
<evidence type="ECO:0008006" key="3">
    <source>
        <dbReference type="Google" id="ProtNLM"/>
    </source>
</evidence>
<dbReference type="EMBL" id="BKCJ010527568">
    <property type="protein sequence ID" value="GFA98507.1"/>
    <property type="molecule type" value="Genomic_DNA"/>
</dbReference>
<protein>
    <recommendedName>
        <fullName evidence="3">Reverse transcriptase domain-containing protein</fullName>
    </recommendedName>
</protein>
<sequence>MKEGCETVIGFVLELALTVLGTFLVSLGTLSGLILNMPGTITLALFTPLNTCGVEIKLEVTGFDKAFVSPILGRISTFEVLEELILNIPEAITLSLFTPFDSCGVETEFEVTGFDKAIVLPILERFSTIGCFANLVFLLFLHHSSANSWQWDLHSSSSGNIYFQWELFPGSGNALPLIPIHIAKEERIRRKHADYINRMEMLFTINPCPHPSVNANINIESFPSLPIPIHDNDSQWKEIDIVISTDDVLPPGVENDDSDGEINAIDDLRVDNSISNSKHESSECEALRL</sequence>
<reference evidence="2" key="1">
    <citation type="journal article" date="2019" name="Sci. Rep.">
        <title>Draft genome of Tanacetum cinerariifolium, the natural source of mosquito coil.</title>
        <authorList>
            <person name="Yamashiro T."/>
            <person name="Shiraishi A."/>
            <person name="Satake H."/>
            <person name="Nakayama K."/>
        </authorList>
    </citation>
    <scope>NUCLEOTIDE SEQUENCE</scope>
</reference>
<keyword evidence="1" id="KW-1133">Transmembrane helix</keyword>
<proteinExistence type="predicted"/>
<keyword evidence="1" id="KW-0812">Transmembrane</keyword>
<organism evidence="2">
    <name type="scientific">Tanacetum cinerariifolium</name>
    <name type="common">Dalmatian daisy</name>
    <name type="synonym">Chrysanthemum cinerariifolium</name>
    <dbReference type="NCBI Taxonomy" id="118510"/>
    <lineage>
        <taxon>Eukaryota</taxon>
        <taxon>Viridiplantae</taxon>
        <taxon>Streptophyta</taxon>
        <taxon>Embryophyta</taxon>
        <taxon>Tracheophyta</taxon>
        <taxon>Spermatophyta</taxon>
        <taxon>Magnoliopsida</taxon>
        <taxon>eudicotyledons</taxon>
        <taxon>Gunneridae</taxon>
        <taxon>Pentapetalae</taxon>
        <taxon>asterids</taxon>
        <taxon>campanulids</taxon>
        <taxon>Asterales</taxon>
        <taxon>Asteraceae</taxon>
        <taxon>Asteroideae</taxon>
        <taxon>Anthemideae</taxon>
        <taxon>Anthemidinae</taxon>
        <taxon>Tanacetum</taxon>
    </lineage>
</organism>
<dbReference type="AlphaFoldDB" id="A0A699KMR9"/>